<comment type="caution">
    <text evidence="2">The sequence shown here is derived from an EMBL/GenBank/DDBJ whole genome shotgun (WGS) entry which is preliminary data.</text>
</comment>
<evidence type="ECO:0000313" key="2">
    <source>
        <dbReference type="EMBL" id="GAA5013138.1"/>
    </source>
</evidence>
<dbReference type="Proteomes" id="UP001500610">
    <property type="component" value="Unassembled WGS sequence"/>
</dbReference>
<organism evidence="2 3">
    <name type="scientific">Streptomyces hyderabadensis</name>
    <dbReference type="NCBI Taxonomy" id="598549"/>
    <lineage>
        <taxon>Bacteria</taxon>
        <taxon>Bacillati</taxon>
        <taxon>Actinomycetota</taxon>
        <taxon>Actinomycetes</taxon>
        <taxon>Kitasatosporales</taxon>
        <taxon>Streptomycetaceae</taxon>
        <taxon>Streptomyces</taxon>
    </lineage>
</organism>
<protein>
    <submittedName>
        <fullName evidence="2">Uncharacterized protein</fullName>
    </submittedName>
</protein>
<name>A0ABP9IYP9_9ACTN</name>
<evidence type="ECO:0000313" key="3">
    <source>
        <dbReference type="Proteomes" id="UP001500610"/>
    </source>
</evidence>
<dbReference type="EMBL" id="BAABIV010000037">
    <property type="protein sequence ID" value="GAA5013138.1"/>
    <property type="molecule type" value="Genomic_DNA"/>
</dbReference>
<keyword evidence="3" id="KW-1185">Reference proteome</keyword>
<feature type="region of interest" description="Disordered" evidence="1">
    <location>
        <begin position="1"/>
        <end position="64"/>
    </location>
</feature>
<sequence length="64" mass="6497">MTEHVAVTGAGPTGLWPDCEPRVAGVPTAVPEHDPAADRPAEHTRQAWAGVSTAPAGSGQGTLR</sequence>
<accession>A0ABP9IYP9</accession>
<gene>
    <name evidence="2" type="ORF">GCM10023257_71180</name>
</gene>
<feature type="compositionally biased region" description="Basic and acidic residues" evidence="1">
    <location>
        <begin position="31"/>
        <end position="45"/>
    </location>
</feature>
<reference evidence="3" key="1">
    <citation type="journal article" date="2019" name="Int. J. Syst. Evol. Microbiol.">
        <title>The Global Catalogue of Microorganisms (GCM) 10K type strain sequencing project: providing services to taxonomists for standard genome sequencing and annotation.</title>
        <authorList>
            <consortium name="The Broad Institute Genomics Platform"/>
            <consortium name="The Broad Institute Genome Sequencing Center for Infectious Disease"/>
            <person name="Wu L."/>
            <person name="Ma J."/>
        </authorList>
    </citation>
    <scope>NUCLEOTIDE SEQUENCE [LARGE SCALE GENOMIC DNA]</scope>
    <source>
        <strain evidence="3">JCM 17657</strain>
    </source>
</reference>
<evidence type="ECO:0000256" key="1">
    <source>
        <dbReference type="SAM" id="MobiDB-lite"/>
    </source>
</evidence>
<proteinExistence type="predicted"/>